<organism evidence="2 3">
    <name type="scientific">Halobaculum litoreum</name>
    <dbReference type="NCBI Taxonomy" id="3031998"/>
    <lineage>
        <taxon>Archaea</taxon>
        <taxon>Methanobacteriati</taxon>
        <taxon>Methanobacteriota</taxon>
        <taxon>Stenosarchaea group</taxon>
        <taxon>Halobacteria</taxon>
        <taxon>Halobacteriales</taxon>
        <taxon>Haloferacaceae</taxon>
        <taxon>Halobaculum</taxon>
    </lineage>
</organism>
<reference evidence="2 3" key="1">
    <citation type="journal article" date="2019" name="Int. J. Syst. Evol. Microbiol.">
        <title>The Global Catalogue of Microorganisms (GCM) 10K type strain sequencing project: providing services to taxonomists for standard genome sequencing and annotation.</title>
        <authorList>
            <consortium name="The Broad Institute Genomics Platform"/>
            <consortium name="The Broad Institute Genome Sequencing Center for Infectious Disease"/>
            <person name="Wu L."/>
            <person name="Ma J."/>
        </authorList>
    </citation>
    <scope>NUCLEOTIDE SEQUENCE [LARGE SCALE GENOMIC DNA]</scope>
    <source>
        <strain evidence="2 3">DT92</strain>
    </source>
</reference>
<keyword evidence="1" id="KW-1133">Transmembrane helix</keyword>
<dbReference type="EMBL" id="JBHSZG010000001">
    <property type="protein sequence ID" value="MFC7136918.1"/>
    <property type="molecule type" value="Genomic_DNA"/>
</dbReference>
<name>A0ABD5XTU0_9EURY</name>
<feature type="transmembrane region" description="Helical" evidence="1">
    <location>
        <begin position="54"/>
        <end position="74"/>
    </location>
</feature>
<keyword evidence="1" id="KW-0812">Transmembrane</keyword>
<evidence type="ECO:0000313" key="3">
    <source>
        <dbReference type="Proteomes" id="UP001596368"/>
    </source>
</evidence>
<comment type="caution">
    <text evidence="2">The sequence shown here is derived from an EMBL/GenBank/DDBJ whole genome shotgun (WGS) entry which is preliminary data.</text>
</comment>
<keyword evidence="3" id="KW-1185">Reference proteome</keyword>
<dbReference type="Proteomes" id="UP001596368">
    <property type="component" value="Unassembled WGS sequence"/>
</dbReference>
<evidence type="ECO:0000313" key="2">
    <source>
        <dbReference type="EMBL" id="MFC7136918.1"/>
    </source>
</evidence>
<evidence type="ECO:0000256" key="1">
    <source>
        <dbReference type="SAM" id="Phobius"/>
    </source>
</evidence>
<gene>
    <name evidence="2" type="ORF">ACFQRB_11415</name>
</gene>
<protein>
    <submittedName>
        <fullName evidence="2">Uncharacterized protein</fullName>
    </submittedName>
</protein>
<sequence length="92" mass="9164">MTDSAVARLAARARAAPSIAASGGLALLVLAGAGVALSTFVGPTALPDPGGRRLGTAILATMVGVGLLWLLVVARGVWGWRRTSTAATARRG</sequence>
<keyword evidence="1" id="KW-0472">Membrane</keyword>
<proteinExistence type="predicted"/>
<dbReference type="AlphaFoldDB" id="A0ABD5XTU0"/>
<accession>A0ABD5XTU0</accession>